<comment type="caution">
    <text evidence="1">The sequence shown here is derived from an EMBL/GenBank/DDBJ whole genome shotgun (WGS) entry which is preliminary data.</text>
</comment>
<organism evidence="1 2">
    <name type="scientific">Streptomyces noboritoensis</name>
    <dbReference type="NCBI Taxonomy" id="67337"/>
    <lineage>
        <taxon>Bacteria</taxon>
        <taxon>Bacillati</taxon>
        <taxon>Actinomycetota</taxon>
        <taxon>Actinomycetes</taxon>
        <taxon>Kitasatosporales</taxon>
        <taxon>Streptomycetaceae</taxon>
        <taxon>Streptomyces</taxon>
    </lineage>
</organism>
<evidence type="ECO:0000313" key="2">
    <source>
        <dbReference type="Proteomes" id="UP001589887"/>
    </source>
</evidence>
<gene>
    <name evidence="1" type="ORF">ACFH04_13970</name>
</gene>
<dbReference type="Proteomes" id="UP001589887">
    <property type="component" value="Unassembled WGS sequence"/>
</dbReference>
<evidence type="ECO:0000313" key="1">
    <source>
        <dbReference type="EMBL" id="MFC0844807.1"/>
    </source>
</evidence>
<protein>
    <recommendedName>
        <fullName evidence="3">HEXXH motif domain-containing protein</fullName>
    </recommendedName>
</protein>
<name>A0ABV6TG88_9ACTN</name>
<keyword evidence="2" id="KW-1185">Reference proteome</keyword>
<accession>A0ABV6TG88</accession>
<dbReference type="EMBL" id="JBHMQV010000009">
    <property type="protein sequence ID" value="MFC0844807.1"/>
    <property type="molecule type" value="Genomic_DNA"/>
</dbReference>
<reference evidence="1 2" key="1">
    <citation type="submission" date="2024-09" db="EMBL/GenBank/DDBJ databases">
        <authorList>
            <person name="Sun Q."/>
            <person name="Mori K."/>
        </authorList>
    </citation>
    <scope>NUCLEOTIDE SEQUENCE [LARGE SCALE GENOMIC DNA]</scope>
    <source>
        <strain evidence="1 2">JCM 4557</strain>
    </source>
</reference>
<sequence>MLIGQIGAARASGQDMGPDLRGRVATRLSTAFHLRGVEARELLTEIDDGVTPATLWPKLYRLQLELDELFEETLSLVEGAALRAARLDEGYCKLADVLLDEIGGKTPVAWDSFTVLGTEEIYARSSRVIRVRFPSRSFWDLPVVAHEYGHFAGPAVTVDGGVRTVHPLEDLLDDARKRAAGAHWPWLHELFADAFASYVLGPAYGLACAYERFDPAVARQGTETHPAPNLRIAAIGTALERLNQDHRYDQPLNAMRAVWSSGTTEAGTEDEEGLTEPFDSWIDTCMTFMSGHLSQARYEGWWTAQELAQHFADEEQEGLVRRRSRPDEVYRMCDVVNAGWLARIRAADPGARLRIARQARSLAEFSVLQEVP</sequence>
<dbReference type="RefSeq" id="WP_394319292.1">
    <property type="nucleotide sequence ID" value="NZ_JBHMQV010000009.1"/>
</dbReference>
<evidence type="ECO:0008006" key="3">
    <source>
        <dbReference type="Google" id="ProtNLM"/>
    </source>
</evidence>
<proteinExistence type="predicted"/>